<dbReference type="InterPro" id="IPR058591">
    <property type="entry name" value="Gtf3_N"/>
</dbReference>
<dbReference type="GO" id="GO:0016740">
    <property type="term" value="F:transferase activity"/>
    <property type="evidence" value="ECO:0007669"/>
    <property type="project" value="UniProtKB-KW"/>
</dbReference>
<sequence length="347" mass="39551">MTNWITHLNLVNEESAISVVTRNTVESAKMLGFQELNHTRYANLDNNPKRRKNILEALLLPVQPGDLVVIQIPLWPQLNFQAEFIAQLKTITNVKIVALVHDIPTWMFGNAEENYDIENDFWFQQLRQFDVLLMANDKAIAKLKEFDVNVPMISMKIWDYVYQGPIIQKKFTKKLYYVSGREINSINYTSSTPLHIYDKNVSKSVIENPSVIWKGFVPSDEIIANIDGGFGVVMSENFDERTSMNFTYYNQFNNPTKLSFYIAAGLPVIVESKSAHAKLIQDRGIGLVVDNLNDIDAVLAKIDADKYASMLTALQPWQKNVSEGFFIQRALVAALRYINLGFDDVLS</sequence>
<dbReference type="PIRSF" id="PIRSF007023">
    <property type="entry name" value="UDP-Galf_transf"/>
    <property type="match status" value="1"/>
</dbReference>
<dbReference type="InterPro" id="IPR058592">
    <property type="entry name" value="Gtf3_C"/>
</dbReference>
<dbReference type="Proteomes" id="UP000371977">
    <property type="component" value="Unassembled WGS sequence"/>
</dbReference>
<dbReference type="Pfam" id="PF26334">
    <property type="entry name" value="Gtf3_N"/>
    <property type="match status" value="1"/>
</dbReference>
<keyword evidence="5" id="KW-1185">Reference proteome</keyword>
<evidence type="ECO:0000259" key="2">
    <source>
        <dbReference type="Pfam" id="PF26334"/>
    </source>
</evidence>
<dbReference type="Gene3D" id="3.40.50.2000">
    <property type="entry name" value="Glycogen Phosphorylase B"/>
    <property type="match status" value="2"/>
</dbReference>
<dbReference type="Pfam" id="PF26337">
    <property type="entry name" value="Gtf3_C"/>
    <property type="match status" value="1"/>
</dbReference>
<reference evidence="4 5" key="1">
    <citation type="submission" date="2019-01" db="EMBL/GenBank/DDBJ databases">
        <title>Weissella sp. nov., a novel lactic acid bacterium isolated from animal feces.</title>
        <authorList>
            <person name="Wang L.-T."/>
        </authorList>
    </citation>
    <scope>NUCLEOTIDE SEQUENCE [LARGE SCALE GENOMIC DNA]</scope>
    <source>
        <strain evidence="4 5">8H-2</strain>
    </source>
</reference>
<dbReference type="OrthoDB" id="9790931at2"/>
<keyword evidence="1 4" id="KW-0808">Transferase</keyword>
<organism evidence="4 5">
    <name type="scientific">Weissella muntiaci</name>
    <dbReference type="NCBI Taxonomy" id="2508881"/>
    <lineage>
        <taxon>Bacteria</taxon>
        <taxon>Bacillati</taxon>
        <taxon>Bacillota</taxon>
        <taxon>Bacilli</taxon>
        <taxon>Lactobacillales</taxon>
        <taxon>Lactobacillaceae</taxon>
        <taxon>Weissella</taxon>
    </lineage>
</organism>
<gene>
    <name evidence="4" type="ORF">ESZ50_01600</name>
</gene>
<name>A0A6C2CAL9_9LACO</name>
<evidence type="ECO:0000256" key="1">
    <source>
        <dbReference type="ARBA" id="ARBA00022679"/>
    </source>
</evidence>
<protein>
    <submittedName>
        <fullName evidence="4">Beta-1,6-galactofuranosyltransferase</fullName>
    </submittedName>
</protein>
<proteinExistence type="predicted"/>
<feature type="domain" description="Glucosyltransferase 3-like C-terminal" evidence="3">
    <location>
        <begin position="187"/>
        <end position="334"/>
    </location>
</feature>
<accession>A0A6C2CAL9</accession>
<dbReference type="AlphaFoldDB" id="A0A6C2CAL9"/>
<dbReference type="EMBL" id="SDGZ01000006">
    <property type="protein sequence ID" value="TYC50656.1"/>
    <property type="molecule type" value="Genomic_DNA"/>
</dbReference>
<feature type="domain" description="Glucosyltransferase 3-like N-terminal" evidence="2">
    <location>
        <begin position="2"/>
        <end position="157"/>
    </location>
</feature>
<evidence type="ECO:0000313" key="5">
    <source>
        <dbReference type="Proteomes" id="UP000371977"/>
    </source>
</evidence>
<evidence type="ECO:0000259" key="3">
    <source>
        <dbReference type="Pfam" id="PF26337"/>
    </source>
</evidence>
<dbReference type="RefSeq" id="WP_148621856.1">
    <property type="nucleotide sequence ID" value="NZ_SDGZ01000006.1"/>
</dbReference>
<comment type="caution">
    <text evidence="4">The sequence shown here is derived from an EMBL/GenBank/DDBJ whole genome shotgun (WGS) entry which is preliminary data.</text>
</comment>
<evidence type="ECO:0000313" key="4">
    <source>
        <dbReference type="EMBL" id="TYC50656.1"/>
    </source>
</evidence>